<reference evidence="8 9" key="1">
    <citation type="journal article" date="2018" name="Mol. Plant">
        <title>The genome of Artemisia annua provides insight into the evolution of Asteraceae family and artemisinin biosynthesis.</title>
        <authorList>
            <person name="Shen Q."/>
            <person name="Zhang L."/>
            <person name="Liao Z."/>
            <person name="Wang S."/>
            <person name="Yan T."/>
            <person name="Shi P."/>
            <person name="Liu M."/>
            <person name="Fu X."/>
            <person name="Pan Q."/>
            <person name="Wang Y."/>
            <person name="Lv Z."/>
            <person name="Lu X."/>
            <person name="Zhang F."/>
            <person name="Jiang W."/>
            <person name="Ma Y."/>
            <person name="Chen M."/>
            <person name="Hao X."/>
            <person name="Li L."/>
            <person name="Tang Y."/>
            <person name="Lv G."/>
            <person name="Zhou Y."/>
            <person name="Sun X."/>
            <person name="Brodelius P.E."/>
            <person name="Rose J.K.C."/>
            <person name="Tang K."/>
        </authorList>
    </citation>
    <scope>NUCLEOTIDE SEQUENCE [LARGE SCALE GENOMIC DNA]</scope>
    <source>
        <strain evidence="9">cv. Huhao1</strain>
        <tissue evidence="8">Leaf</tissue>
    </source>
</reference>
<dbReference type="InterPro" id="IPR042197">
    <property type="entry name" value="Apaf_helical"/>
</dbReference>
<dbReference type="PANTHER" id="PTHR33463">
    <property type="entry name" value="NB-ARC DOMAIN-CONTAINING PROTEIN-RELATED"/>
    <property type="match status" value="1"/>
</dbReference>
<keyword evidence="9" id="KW-1185">Reference proteome</keyword>
<evidence type="ECO:0000259" key="7">
    <source>
        <dbReference type="Pfam" id="PF00931"/>
    </source>
</evidence>
<dbReference type="SUPFAM" id="SSF52540">
    <property type="entry name" value="P-loop containing nucleoside triphosphate hydrolases"/>
    <property type="match status" value="1"/>
</dbReference>
<organism evidence="8 9">
    <name type="scientific">Artemisia annua</name>
    <name type="common">Sweet wormwood</name>
    <dbReference type="NCBI Taxonomy" id="35608"/>
    <lineage>
        <taxon>Eukaryota</taxon>
        <taxon>Viridiplantae</taxon>
        <taxon>Streptophyta</taxon>
        <taxon>Embryophyta</taxon>
        <taxon>Tracheophyta</taxon>
        <taxon>Spermatophyta</taxon>
        <taxon>Magnoliopsida</taxon>
        <taxon>eudicotyledons</taxon>
        <taxon>Gunneridae</taxon>
        <taxon>Pentapetalae</taxon>
        <taxon>asterids</taxon>
        <taxon>campanulids</taxon>
        <taxon>Asterales</taxon>
        <taxon>Asteraceae</taxon>
        <taxon>Asteroideae</taxon>
        <taxon>Anthemideae</taxon>
        <taxon>Artemisiinae</taxon>
        <taxon>Artemisia</taxon>
    </lineage>
</organism>
<feature type="region of interest" description="Disordered" evidence="6">
    <location>
        <begin position="161"/>
        <end position="180"/>
    </location>
</feature>
<dbReference type="InterPro" id="IPR002182">
    <property type="entry name" value="NB-ARC"/>
</dbReference>
<feature type="compositionally biased region" description="Polar residues" evidence="6">
    <location>
        <begin position="7"/>
        <end position="21"/>
    </location>
</feature>
<keyword evidence="4" id="KW-0611">Plant defense</keyword>
<evidence type="ECO:0000256" key="4">
    <source>
        <dbReference type="ARBA" id="ARBA00022821"/>
    </source>
</evidence>
<dbReference type="PANTHER" id="PTHR33463:SF198">
    <property type="entry name" value="RPP4C3"/>
    <property type="match status" value="1"/>
</dbReference>
<evidence type="ECO:0000256" key="3">
    <source>
        <dbReference type="ARBA" id="ARBA00022737"/>
    </source>
</evidence>
<dbReference type="InterPro" id="IPR036388">
    <property type="entry name" value="WH-like_DNA-bd_sf"/>
</dbReference>
<comment type="caution">
    <text evidence="8">The sequence shown here is derived from an EMBL/GenBank/DDBJ whole genome shotgun (WGS) entry which is preliminary data.</text>
</comment>
<feature type="domain" description="NB-ARC" evidence="7">
    <location>
        <begin position="322"/>
        <end position="384"/>
    </location>
</feature>
<dbReference type="EMBL" id="PKPP01016168">
    <property type="protein sequence ID" value="PWA37948.1"/>
    <property type="molecule type" value="Genomic_DNA"/>
</dbReference>
<keyword evidence="5" id="KW-0067">ATP-binding</keyword>
<dbReference type="Gene3D" id="1.10.8.430">
    <property type="entry name" value="Helical domain of apoptotic protease-activating factors"/>
    <property type="match status" value="1"/>
</dbReference>
<dbReference type="AlphaFoldDB" id="A0A2U1KML0"/>
<comment type="similarity">
    <text evidence="1">Belongs to the disease resistance NB-LRR family.</text>
</comment>
<dbReference type="InterPro" id="IPR050905">
    <property type="entry name" value="Plant_NBS-LRR"/>
</dbReference>
<dbReference type="Gene3D" id="1.10.10.10">
    <property type="entry name" value="Winged helix-like DNA-binding domain superfamily/Winged helix DNA-binding domain"/>
    <property type="match status" value="1"/>
</dbReference>
<keyword evidence="5" id="KW-0547">Nucleotide-binding</keyword>
<evidence type="ECO:0000256" key="6">
    <source>
        <dbReference type="SAM" id="MobiDB-lite"/>
    </source>
</evidence>
<dbReference type="Pfam" id="PF00931">
    <property type="entry name" value="NB-ARC"/>
    <property type="match status" value="2"/>
</dbReference>
<name>A0A2U1KML0_ARTAN</name>
<dbReference type="GO" id="GO:0006952">
    <property type="term" value="P:defense response"/>
    <property type="evidence" value="ECO:0007669"/>
    <property type="project" value="UniProtKB-KW"/>
</dbReference>
<dbReference type="Gene3D" id="3.40.50.300">
    <property type="entry name" value="P-loop containing nucleotide triphosphate hydrolases"/>
    <property type="match status" value="1"/>
</dbReference>
<dbReference type="GO" id="GO:0043531">
    <property type="term" value="F:ADP binding"/>
    <property type="evidence" value="ECO:0007669"/>
    <property type="project" value="InterPro"/>
</dbReference>
<dbReference type="STRING" id="35608.A0A2U1KML0"/>
<accession>A0A2U1KML0</accession>
<evidence type="ECO:0000256" key="2">
    <source>
        <dbReference type="ARBA" id="ARBA00022614"/>
    </source>
</evidence>
<evidence type="ECO:0000256" key="1">
    <source>
        <dbReference type="ARBA" id="ARBA00008894"/>
    </source>
</evidence>
<dbReference type="InterPro" id="IPR027417">
    <property type="entry name" value="P-loop_NTPase"/>
</dbReference>
<evidence type="ECO:0000313" key="8">
    <source>
        <dbReference type="EMBL" id="PWA37948.1"/>
    </source>
</evidence>
<gene>
    <name evidence="8" type="ORF">CTI12_AA585920</name>
</gene>
<keyword evidence="3" id="KW-0677">Repeat</keyword>
<feature type="domain" description="NB-ARC" evidence="7">
    <location>
        <begin position="394"/>
        <end position="468"/>
    </location>
</feature>
<dbReference type="Proteomes" id="UP000245207">
    <property type="component" value="Unassembled WGS sequence"/>
</dbReference>
<dbReference type="GO" id="GO:0005524">
    <property type="term" value="F:ATP binding"/>
    <property type="evidence" value="ECO:0007669"/>
    <property type="project" value="UniProtKB-KW"/>
</dbReference>
<protein>
    <submittedName>
        <fullName evidence="8">NB-ARC domains-containing protein</fullName>
    </submittedName>
</protein>
<dbReference type="OrthoDB" id="998111at2759"/>
<sequence length="709" mass="78489">MLLDGAVSSTPETAASSQFQSGNTAAGIHVSNTFYSHTSTTAEPSDCSGHTSAHTNASHHFLASGAHSPSNTKDVCRRPFARASQPHNHLPVTPTEKGFTSVDNQVPCCHTMYPYTAAAAGPSNFSGAKSAERPVSHVFSASGANSQGNTSNVHRRLSTGTPYTHIQPPVTPIGESSTSAHNEDAVPAYDDIGDCDQRCRYCGAAFWYEKRLKGHYNNSRPEVNKLHPSYMSLQFPLLFIYGQPGYHTKLRVRSVDGSGKAKRVSMNAFYTYQLHPRPNQYDLIFRGEGGKSFESCVSVPTSKPGFLEFYERKDFRGINTQKSTLNSIIEAFKDENMQIIGIYGAGGVGKTTLAHEAAATVKNLFDDMVYIVVSENVDVENIKDMVNVAAKRVQEKDKILIILDDVRKEVNLSALGIPCGAEHMNCKILLTSRSKNVCEAMNTHSNICVKSLPEEEAWILFKRVVGEKVDASEKLKQIAMEAVDGCGGLPLIIQVVGNVLKKQRINLWEVTLAQLNNNVPSIVPLEMRGSFTHLKLSYDLLDSEEAKLCFLLCSMFPEREFIPLERLAHYCVGLGKLNRLRSMEDARKRVGIAVDNLKSLFLNGKDKFTTKMHDVVREVAHIIASEGKNIFLVEAGTGLSEWIPRKNDPNDYTGISLMQNNLCKLPDYVLHFPLLEILLIQENCKLSNITDEFIEAIKEVKVLDMEHNM</sequence>
<evidence type="ECO:0000313" key="9">
    <source>
        <dbReference type="Proteomes" id="UP000245207"/>
    </source>
</evidence>
<feature type="region of interest" description="Disordered" evidence="6">
    <location>
        <begin position="1"/>
        <end position="21"/>
    </location>
</feature>
<keyword evidence="2" id="KW-0433">Leucine-rich repeat</keyword>
<dbReference type="PRINTS" id="PR00364">
    <property type="entry name" value="DISEASERSIST"/>
</dbReference>
<proteinExistence type="inferred from homology"/>
<evidence type="ECO:0000256" key="5">
    <source>
        <dbReference type="ARBA" id="ARBA00022840"/>
    </source>
</evidence>